<proteinExistence type="predicted"/>
<accession>A0ABV4WFW8</accession>
<evidence type="ECO:0000313" key="2">
    <source>
        <dbReference type="Proteomes" id="UP001576780"/>
    </source>
</evidence>
<name>A0ABV4WFW8_9CYAN</name>
<sequence length="79" mass="9075">MNAYKTYITIKDPKQVILSDLPFQSGQRVEVIILAENNQKTSLAQKMQELLKETQALHSDRPLTEAEIEAEIEAYRRGE</sequence>
<reference evidence="1 2" key="1">
    <citation type="submission" date="2024-09" db="EMBL/GenBank/DDBJ databases">
        <title>Floridaenema gen nov. (Aerosakkonemataceae, Aerosakkonematales ord. nov., Cyanobacteria) from benthic tropical and subtropical fresh waters, with the description of four new species.</title>
        <authorList>
            <person name="Moretto J.A."/>
            <person name="Berthold D.E."/>
            <person name="Lefler F.W."/>
            <person name="Huang I.-S."/>
            <person name="Laughinghouse H. IV."/>
        </authorList>
    </citation>
    <scope>NUCLEOTIDE SEQUENCE [LARGE SCALE GENOMIC DNA]</scope>
    <source>
        <strain evidence="1 2">BLCC-F167</strain>
    </source>
</reference>
<gene>
    <name evidence="1" type="ORF">ACE1CA_04055</name>
</gene>
<dbReference type="RefSeq" id="WP_413276139.1">
    <property type="nucleotide sequence ID" value="NZ_JBHFNT010000044.1"/>
</dbReference>
<keyword evidence="2" id="KW-1185">Reference proteome</keyword>
<protein>
    <submittedName>
        <fullName evidence="1">Uncharacterized protein</fullName>
    </submittedName>
</protein>
<dbReference type="Proteomes" id="UP001576780">
    <property type="component" value="Unassembled WGS sequence"/>
</dbReference>
<dbReference type="EMBL" id="JBHFNT010000044">
    <property type="protein sequence ID" value="MFB2833686.1"/>
    <property type="molecule type" value="Genomic_DNA"/>
</dbReference>
<organism evidence="1 2">
    <name type="scientific">Floridaenema evergladense BLCC-F167</name>
    <dbReference type="NCBI Taxonomy" id="3153639"/>
    <lineage>
        <taxon>Bacteria</taxon>
        <taxon>Bacillati</taxon>
        <taxon>Cyanobacteriota</taxon>
        <taxon>Cyanophyceae</taxon>
        <taxon>Oscillatoriophycideae</taxon>
        <taxon>Aerosakkonematales</taxon>
        <taxon>Aerosakkonemataceae</taxon>
        <taxon>Floridanema</taxon>
        <taxon>Floridanema evergladense</taxon>
    </lineage>
</organism>
<comment type="caution">
    <text evidence="1">The sequence shown here is derived from an EMBL/GenBank/DDBJ whole genome shotgun (WGS) entry which is preliminary data.</text>
</comment>
<evidence type="ECO:0000313" key="1">
    <source>
        <dbReference type="EMBL" id="MFB2833686.1"/>
    </source>
</evidence>